<sequence length="262" mass="29250">MAVKVMDNKLIIDIKNITIDTRLVNVSTQVLAGQQIHLLGANGAGKSTLLAAISGYLPVDGDILIGGKSIRQYRIAQLSQQRAYLSQLVNSPPILKVFQYVGLFSPNTIFSTGIFERLCTDFQLTSLLSKPISQLSGGEWQRVRIIAAFLQVWDSQQCEGKFILLDEPTNNLDIIQQSMLDKWIKYFCDCLGTVIMSGHDLSHSYKNASCIWMMKQGQLVAIGKPECVMTEKKLSDIFMSEIKLAHSTSHRVWQVINLVDAQ</sequence>
<dbReference type="InterPro" id="IPR003593">
    <property type="entry name" value="AAA+_ATPase"/>
</dbReference>
<dbReference type="PROSITE" id="PS50893">
    <property type="entry name" value="ABC_TRANSPORTER_2"/>
    <property type="match status" value="1"/>
</dbReference>
<evidence type="ECO:0000313" key="6">
    <source>
        <dbReference type="Proteomes" id="UP000674270"/>
    </source>
</evidence>
<dbReference type="SUPFAM" id="SSF52540">
    <property type="entry name" value="P-loop containing nucleoside triphosphate hydrolases"/>
    <property type="match status" value="1"/>
</dbReference>
<organism evidence="5 6">
    <name type="scientific">Providencia huaxiensis</name>
    <dbReference type="NCBI Taxonomy" id="2027290"/>
    <lineage>
        <taxon>Bacteria</taxon>
        <taxon>Pseudomonadati</taxon>
        <taxon>Pseudomonadota</taxon>
        <taxon>Gammaproteobacteria</taxon>
        <taxon>Enterobacterales</taxon>
        <taxon>Morganellaceae</taxon>
        <taxon>Providencia</taxon>
    </lineage>
</organism>
<keyword evidence="2" id="KW-0547">Nucleotide-binding</keyword>
<dbReference type="InterPro" id="IPR027417">
    <property type="entry name" value="P-loop_NTPase"/>
</dbReference>
<dbReference type="InterPro" id="IPR050153">
    <property type="entry name" value="Metal_Ion_Import_ABC"/>
</dbReference>
<gene>
    <name evidence="5" type="ORF">J7T18_15680</name>
</gene>
<keyword evidence="1" id="KW-0813">Transport</keyword>
<reference evidence="5" key="1">
    <citation type="submission" date="2021-03" db="EMBL/GenBank/DDBJ databases">
        <authorList>
            <person name="Stanton E."/>
        </authorList>
    </citation>
    <scope>NUCLEOTIDE SEQUENCE</scope>
    <source>
        <strain evidence="5">2020EL-00113</strain>
    </source>
</reference>
<dbReference type="Gene3D" id="3.40.50.300">
    <property type="entry name" value="P-loop containing nucleotide triphosphate hydrolases"/>
    <property type="match status" value="1"/>
</dbReference>
<dbReference type="Proteomes" id="UP000674270">
    <property type="component" value="Unassembled WGS sequence"/>
</dbReference>
<evidence type="ECO:0000256" key="1">
    <source>
        <dbReference type="ARBA" id="ARBA00022448"/>
    </source>
</evidence>
<dbReference type="PROSITE" id="PS00211">
    <property type="entry name" value="ABC_TRANSPORTER_1"/>
    <property type="match status" value="1"/>
</dbReference>
<dbReference type="AlphaFoldDB" id="A0A8I2DBS9"/>
<keyword evidence="3 5" id="KW-0067">ATP-binding</keyword>
<dbReference type="InterPro" id="IPR003439">
    <property type="entry name" value="ABC_transporter-like_ATP-bd"/>
</dbReference>
<accession>A0A8I2DBS9</accession>
<dbReference type="Pfam" id="PF00005">
    <property type="entry name" value="ABC_tran"/>
    <property type="match status" value="1"/>
</dbReference>
<name>A0A8I2DBS9_9GAMM</name>
<dbReference type="GO" id="GO:0016887">
    <property type="term" value="F:ATP hydrolysis activity"/>
    <property type="evidence" value="ECO:0007669"/>
    <property type="project" value="InterPro"/>
</dbReference>
<dbReference type="SMART" id="SM00382">
    <property type="entry name" value="AAA"/>
    <property type="match status" value="1"/>
</dbReference>
<dbReference type="PANTHER" id="PTHR42734:SF18">
    <property type="entry name" value="VITAMIN B12 IMPORT ATP-BINDING PROTEIN BTUD"/>
    <property type="match status" value="1"/>
</dbReference>
<proteinExistence type="predicted"/>
<dbReference type="EMBL" id="JAGKLY010000007">
    <property type="protein sequence ID" value="MBQ0269743.1"/>
    <property type="molecule type" value="Genomic_DNA"/>
</dbReference>
<evidence type="ECO:0000256" key="2">
    <source>
        <dbReference type="ARBA" id="ARBA00022741"/>
    </source>
</evidence>
<evidence type="ECO:0000313" key="5">
    <source>
        <dbReference type="EMBL" id="MBQ0269743.1"/>
    </source>
</evidence>
<feature type="domain" description="ABC transporter" evidence="4">
    <location>
        <begin position="3"/>
        <end position="241"/>
    </location>
</feature>
<comment type="caution">
    <text evidence="5">The sequence shown here is derived from an EMBL/GenBank/DDBJ whole genome shotgun (WGS) entry which is preliminary data.</text>
</comment>
<evidence type="ECO:0000256" key="3">
    <source>
        <dbReference type="ARBA" id="ARBA00022840"/>
    </source>
</evidence>
<protein>
    <submittedName>
        <fullName evidence="5">ATP-binding cassette domain-containing protein</fullName>
    </submittedName>
</protein>
<dbReference type="PANTHER" id="PTHR42734">
    <property type="entry name" value="METAL TRANSPORT SYSTEM ATP-BINDING PROTEIN TM_0124-RELATED"/>
    <property type="match status" value="1"/>
</dbReference>
<evidence type="ECO:0000259" key="4">
    <source>
        <dbReference type="PROSITE" id="PS50893"/>
    </source>
</evidence>
<dbReference type="GO" id="GO:0005524">
    <property type="term" value="F:ATP binding"/>
    <property type="evidence" value="ECO:0007669"/>
    <property type="project" value="UniProtKB-KW"/>
</dbReference>
<dbReference type="InterPro" id="IPR017871">
    <property type="entry name" value="ABC_transporter-like_CS"/>
</dbReference>